<evidence type="ECO:0000256" key="5">
    <source>
        <dbReference type="RuleBase" id="RU004404"/>
    </source>
</evidence>
<reference evidence="8" key="1">
    <citation type="submission" date="2020-09" db="EMBL/GenBank/DDBJ databases">
        <title>Taishania pollutisoli gen. nov., sp. nov., Isolated from Tetrabromobisphenol A-Contaminated Soil.</title>
        <authorList>
            <person name="Chen Q."/>
        </authorList>
    </citation>
    <scope>NUCLEOTIDE SEQUENCE</scope>
    <source>
        <strain evidence="8">CZZ-1</strain>
    </source>
</reference>
<accession>A0A8J6TU20</accession>
<dbReference type="NCBIfam" id="TIGR00225">
    <property type="entry name" value="prc"/>
    <property type="match status" value="1"/>
</dbReference>
<dbReference type="Pfam" id="PF13180">
    <property type="entry name" value="PDZ_2"/>
    <property type="match status" value="1"/>
</dbReference>
<dbReference type="InterPro" id="IPR004447">
    <property type="entry name" value="Peptidase_S41A"/>
</dbReference>
<evidence type="ECO:0000256" key="1">
    <source>
        <dbReference type="ARBA" id="ARBA00009179"/>
    </source>
</evidence>
<comment type="caution">
    <text evidence="8">The sequence shown here is derived from an EMBL/GenBank/DDBJ whole genome shotgun (WGS) entry which is preliminary data.</text>
</comment>
<dbReference type="Proteomes" id="UP000652681">
    <property type="component" value="Unassembled WGS sequence"/>
</dbReference>
<evidence type="ECO:0000313" key="8">
    <source>
        <dbReference type="EMBL" id="MBC9813794.1"/>
    </source>
</evidence>
<evidence type="ECO:0000259" key="7">
    <source>
        <dbReference type="PROSITE" id="PS50106"/>
    </source>
</evidence>
<dbReference type="PANTHER" id="PTHR32060">
    <property type="entry name" value="TAIL-SPECIFIC PROTEASE"/>
    <property type="match status" value="1"/>
</dbReference>
<keyword evidence="6" id="KW-0812">Transmembrane</keyword>
<proteinExistence type="inferred from homology"/>
<keyword evidence="3 5" id="KW-0378">Hydrolase</keyword>
<dbReference type="SUPFAM" id="SSF50156">
    <property type="entry name" value="PDZ domain-like"/>
    <property type="match status" value="1"/>
</dbReference>
<keyword evidence="9" id="KW-1185">Reference proteome</keyword>
<dbReference type="PANTHER" id="PTHR32060:SF30">
    <property type="entry name" value="CARBOXY-TERMINAL PROCESSING PROTEASE CTPA"/>
    <property type="match status" value="1"/>
</dbReference>
<dbReference type="GO" id="GO:0007165">
    <property type="term" value="P:signal transduction"/>
    <property type="evidence" value="ECO:0007669"/>
    <property type="project" value="TreeGrafter"/>
</dbReference>
<dbReference type="AlphaFoldDB" id="A0A8J6TU20"/>
<dbReference type="SMART" id="SM00228">
    <property type="entry name" value="PDZ"/>
    <property type="match status" value="1"/>
</dbReference>
<keyword evidence="6" id="KW-0472">Membrane</keyword>
<dbReference type="Gene3D" id="3.90.226.10">
    <property type="entry name" value="2-enoyl-CoA Hydratase, Chain A, domain 1"/>
    <property type="match status" value="1"/>
</dbReference>
<evidence type="ECO:0000256" key="3">
    <source>
        <dbReference type="ARBA" id="ARBA00022801"/>
    </source>
</evidence>
<gene>
    <name evidence="8" type="ORF">H9Y05_15065</name>
</gene>
<comment type="similarity">
    <text evidence="1 5">Belongs to the peptidase S41A family.</text>
</comment>
<dbReference type="RefSeq" id="WP_216714758.1">
    <property type="nucleotide sequence ID" value="NZ_JACVEL010000015.1"/>
</dbReference>
<dbReference type="SMART" id="SM00245">
    <property type="entry name" value="TSPc"/>
    <property type="match status" value="1"/>
</dbReference>
<feature type="domain" description="PDZ" evidence="7">
    <location>
        <begin position="93"/>
        <end position="190"/>
    </location>
</feature>
<organism evidence="8 9">
    <name type="scientific">Taishania pollutisoli</name>
    <dbReference type="NCBI Taxonomy" id="2766479"/>
    <lineage>
        <taxon>Bacteria</taxon>
        <taxon>Pseudomonadati</taxon>
        <taxon>Bacteroidota</taxon>
        <taxon>Flavobacteriia</taxon>
        <taxon>Flavobacteriales</taxon>
        <taxon>Crocinitomicaceae</taxon>
        <taxon>Taishania</taxon>
    </lineage>
</organism>
<feature type="transmembrane region" description="Helical" evidence="6">
    <location>
        <begin position="6"/>
        <end position="24"/>
    </location>
</feature>
<evidence type="ECO:0000256" key="2">
    <source>
        <dbReference type="ARBA" id="ARBA00022670"/>
    </source>
</evidence>
<dbReference type="GO" id="GO:0006508">
    <property type="term" value="P:proteolysis"/>
    <property type="evidence" value="ECO:0007669"/>
    <property type="project" value="UniProtKB-KW"/>
</dbReference>
<dbReference type="EMBL" id="JACVEL010000015">
    <property type="protein sequence ID" value="MBC9813794.1"/>
    <property type="molecule type" value="Genomic_DNA"/>
</dbReference>
<dbReference type="PROSITE" id="PS50106">
    <property type="entry name" value="PDZ"/>
    <property type="match status" value="1"/>
</dbReference>
<dbReference type="InterPro" id="IPR055210">
    <property type="entry name" value="CtpA/B_N"/>
</dbReference>
<dbReference type="GO" id="GO:0004175">
    <property type="term" value="F:endopeptidase activity"/>
    <property type="evidence" value="ECO:0007669"/>
    <property type="project" value="TreeGrafter"/>
</dbReference>
<name>A0A8J6TU20_9FLAO</name>
<dbReference type="Gene3D" id="3.30.750.44">
    <property type="match status" value="1"/>
</dbReference>
<evidence type="ECO:0000256" key="6">
    <source>
        <dbReference type="SAM" id="Phobius"/>
    </source>
</evidence>
<dbReference type="CDD" id="cd06782">
    <property type="entry name" value="cpPDZ_CPP-like"/>
    <property type="match status" value="1"/>
</dbReference>
<dbReference type="Pfam" id="PF03572">
    <property type="entry name" value="Peptidase_S41"/>
    <property type="match status" value="1"/>
</dbReference>
<dbReference type="Pfam" id="PF22694">
    <property type="entry name" value="CtpB_N-like"/>
    <property type="match status" value="1"/>
</dbReference>
<keyword evidence="2 5" id="KW-0645">Protease</keyword>
<evidence type="ECO:0000313" key="9">
    <source>
        <dbReference type="Proteomes" id="UP000652681"/>
    </source>
</evidence>
<dbReference type="Gene3D" id="2.30.42.10">
    <property type="match status" value="1"/>
</dbReference>
<dbReference type="InterPro" id="IPR029045">
    <property type="entry name" value="ClpP/crotonase-like_dom_sf"/>
</dbReference>
<dbReference type="GO" id="GO:0008236">
    <property type="term" value="F:serine-type peptidase activity"/>
    <property type="evidence" value="ECO:0007669"/>
    <property type="project" value="UniProtKB-KW"/>
</dbReference>
<dbReference type="InterPro" id="IPR036034">
    <property type="entry name" value="PDZ_sf"/>
</dbReference>
<evidence type="ECO:0000256" key="4">
    <source>
        <dbReference type="ARBA" id="ARBA00022825"/>
    </source>
</evidence>
<sequence length="530" mass="59394">MENNNIRLWTPVLIGIAMAAGVFFGRQMAVPAGSGAGLEYGYENSNYQKMQDIIEIIDNYYVDSVNRDELFEQTIEDMLHKLDPHSNYISAKDLQLANEQIQGEFSGIGVRFFILRDTVCVTNVIKGSPSEQAGLKAGDKIVKVDGKTVAGVKISNDGIMSKLKGRTNTEVKVDILRNGKQLTKSIIRGAIPIYSVSAAYMIDPETGFIKIDQFSLTTEEEFRQASEKLMTKGMKRLVLDLRGNAGGVLQTATQIADEFLSNNKIIVSTKGQHSKERFYRATGKGNLENIKVAVLINENSASASEILAGALQDNDRATIVGRRSFGKGLVQEDMKLRDNSSLRLTIARYYTPTGRSIQKPYNGNIEDYYHDQIDRYDNGELYAPDTTKFVDSLKFVTPKGKVVYGGGGIMPDVFVAVDTVGNSWYLAQLRYTMSFQAFAFDFANGKYDQWKTPQEYARTFHISDALLNQFLKFSEKESGVKIDQTGLKTSKQWIKNILKAEIARQIWTEEGYFIVMNQIDKEVQTALKHF</sequence>
<protein>
    <submittedName>
        <fullName evidence="8">S41 family peptidase</fullName>
    </submittedName>
</protein>
<keyword evidence="4 5" id="KW-0720">Serine protease</keyword>
<dbReference type="SUPFAM" id="SSF52096">
    <property type="entry name" value="ClpP/crotonase"/>
    <property type="match status" value="1"/>
</dbReference>
<dbReference type="InterPro" id="IPR001478">
    <property type="entry name" value="PDZ"/>
</dbReference>
<keyword evidence="6" id="KW-1133">Transmembrane helix</keyword>
<dbReference type="GO" id="GO:0030288">
    <property type="term" value="C:outer membrane-bounded periplasmic space"/>
    <property type="evidence" value="ECO:0007669"/>
    <property type="project" value="TreeGrafter"/>
</dbReference>
<dbReference type="InterPro" id="IPR005151">
    <property type="entry name" value="Tail-specific_protease"/>
</dbReference>
<dbReference type="CDD" id="cd07560">
    <property type="entry name" value="Peptidase_S41_CPP"/>
    <property type="match status" value="1"/>
</dbReference>